<accession>A0A9X1ZSZ5</accession>
<keyword evidence="2" id="KW-1185">Reference proteome</keyword>
<dbReference type="EMBL" id="JAKHSK010000012">
    <property type="protein sequence ID" value="MCL6218635.1"/>
    <property type="molecule type" value="Genomic_DNA"/>
</dbReference>
<sequence length="398" mass="45775">MTPSEKYVADLCEKSFLPFWSFPNPLGKKDKELCDVLVVCGSTILLISVKDIQVSSHKDKSIQYSRWVKKAVDDSIQQLYGAERFLKNVDDVTLKNRTTKVALPDKNERTIYRIAIAFGSDYDFPLPMGMNNKGFVHIFDEQSTATIISELDTITDFTRYLTAKEKFLSSNHMLLPEETDFFALYIQTGLEFDYPVDSIAGSGGLWESYIKSEDYSDWRKRIAPSFIWDYMINQLHAYHIKDETNDQQIQDLENAIRIINLEDRINRTELGLALDDAIKKKSIGRMLLPQPGANHMYVFMPLTQKNWEGKERELELRCIVARYLNPSVITVIGLAFGSNGKDESVYDICYHYIPEVSDDFVKHAKEIQKELGYFKNSLQSSNSDYSLKDFDGFGINKQ</sequence>
<protein>
    <submittedName>
        <fullName evidence="1">Uncharacterized protein</fullName>
    </submittedName>
</protein>
<dbReference type="RefSeq" id="WP_249601501.1">
    <property type="nucleotide sequence ID" value="NZ_JAKHSK010000012.1"/>
</dbReference>
<evidence type="ECO:0000313" key="2">
    <source>
        <dbReference type="Proteomes" id="UP001139521"/>
    </source>
</evidence>
<dbReference type="Proteomes" id="UP001139521">
    <property type="component" value="Unassembled WGS sequence"/>
</dbReference>
<reference evidence="1" key="1">
    <citation type="submission" date="2022-01" db="EMBL/GenBank/DDBJ databases">
        <title>Genome sequencing of Zunongwangia sp. M21534 genome.</title>
        <authorList>
            <person name="Chen Y."/>
            <person name="Dong C."/>
            <person name="Shao Z."/>
        </authorList>
    </citation>
    <scope>NUCLEOTIDE SEQUENCE</scope>
    <source>
        <strain evidence="1">MCCC M21534</strain>
    </source>
</reference>
<evidence type="ECO:0000313" key="1">
    <source>
        <dbReference type="EMBL" id="MCL6218635.1"/>
    </source>
</evidence>
<comment type="caution">
    <text evidence="1">The sequence shown here is derived from an EMBL/GenBank/DDBJ whole genome shotgun (WGS) entry which is preliminary data.</text>
</comment>
<proteinExistence type="predicted"/>
<organism evidence="1 2">
    <name type="scientific">Zunongwangia pacifica</name>
    <dbReference type="NCBI Taxonomy" id="2911062"/>
    <lineage>
        <taxon>Bacteria</taxon>
        <taxon>Pseudomonadati</taxon>
        <taxon>Bacteroidota</taxon>
        <taxon>Flavobacteriia</taxon>
        <taxon>Flavobacteriales</taxon>
        <taxon>Flavobacteriaceae</taxon>
        <taxon>Zunongwangia</taxon>
    </lineage>
</organism>
<dbReference type="AlphaFoldDB" id="A0A9X1ZSZ5"/>
<name>A0A9X1ZSZ5_9FLAO</name>
<gene>
    <name evidence="1" type="ORF">L1967_10030</name>
</gene>